<accession>A0A0S3RLZ8</accession>
<reference evidence="1 2" key="1">
    <citation type="journal article" date="2015" name="Sci. Rep.">
        <title>The power of single molecule real-time sequencing technology in the de novo assembly of a eukaryotic genome.</title>
        <authorList>
            <person name="Sakai H."/>
            <person name="Naito K."/>
            <person name="Ogiso-Tanaka E."/>
            <person name="Takahashi Y."/>
            <person name="Iseki K."/>
            <person name="Muto C."/>
            <person name="Satou K."/>
            <person name="Teruya K."/>
            <person name="Shiroma A."/>
            <person name="Shimoji M."/>
            <person name="Hirano T."/>
            <person name="Itoh T."/>
            <person name="Kaga A."/>
            <person name="Tomooka N."/>
        </authorList>
    </citation>
    <scope>NUCLEOTIDE SEQUENCE [LARGE SCALE GENOMIC DNA]</scope>
    <source>
        <strain evidence="2">cv. Shumari</strain>
    </source>
</reference>
<dbReference type="EMBL" id="AP015036">
    <property type="protein sequence ID" value="BAT81642.1"/>
    <property type="molecule type" value="Genomic_DNA"/>
</dbReference>
<proteinExistence type="predicted"/>
<keyword evidence="2" id="KW-1185">Reference proteome</keyword>
<sequence length="71" mass="8027">VKLNGRQGRDHQVVVARFCQVIGKRVSELQRLLVLHQKHTAMDILAKHYSESKHLGPPLVSIGKFILKCEA</sequence>
<evidence type="ECO:0000313" key="2">
    <source>
        <dbReference type="Proteomes" id="UP000291084"/>
    </source>
</evidence>
<gene>
    <name evidence="1" type="primary">Vigan.03G141700</name>
    <name evidence="1" type="ORF">VIGAN_03141700</name>
</gene>
<evidence type="ECO:0000313" key="1">
    <source>
        <dbReference type="EMBL" id="BAT81642.1"/>
    </source>
</evidence>
<organism evidence="1 2">
    <name type="scientific">Vigna angularis var. angularis</name>
    <dbReference type="NCBI Taxonomy" id="157739"/>
    <lineage>
        <taxon>Eukaryota</taxon>
        <taxon>Viridiplantae</taxon>
        <taxon>Streptophyta</taxon>
        <taxon>Embryophyta</taxon>
        <taxon>Tracheophyta</taxon>
        <taxon>Spermatophyta</taxon>
        <taxon>Magnoliopsida</taxon>
        <taxon>eudicotyledons</taxon>
        <taxon>Gunneridae</taxon>
        <taxon>Pentapetalae</taxon>
        <taxon>rosids</taxon>
        <taxon>fabids</taxon>
        <taxon>Fabales</taxon>
        <taxon>Fabaceae</taxon>
        <taxon>Papilionoideae</taxon>
        <taxon>50 kb inversion clade</taxon>
        <taxon>NPAAA clade</taxon>
        <taxon>indigoferoid/millettioid clade</taxon>
        <taxon>Phaseoleae</taxon>
        <taxon>Vigna</taxon>
    </lineage>
</organism>
<dbReference type="Proteomes" id="UP000291084">
    <property type="component" value="Chromosome 3"/>
</dbReference>
<feature type="non-terminal residue" evidence="1">
    <location>
        <position position="1"/>
    </location>
</feature>
<name>A0A0S3RLZ8_PHAAN</name>
<dbReference type="AlphaFoldDB" id="A0A0S3RLZ8"/>
<protein>
    <submittedName>
        <fullName evidence="1">Uncharacterized protein</fullName>
    </submittedName>
</protein>